<comment type="subcellular location">
    <subcellularLocation>
        <location evidence="1">Lysosome membrane</location>
        <topology evidence="1">Multi-pass membrane protein</topology>
    </subcellularLocation>
</comment>
<evidence type="ECO:0000256" key="16">
    <source>
        <dbReference type="ARBA" id="ARBA00044900"/>
    </source>
</evidence>
<comment type="catalytic activity">
    <reaction evidence="11">
        <text>L-alpha-aminoacyl-L-histidine(out) = L-alpha-aminoacyl-L-histidine(in)</text>
        <dbReference type="Rhea" id="RHEA:79375"/>
        <dbReference type="ChEBI" id="CHEBI:229967"/>
    </reaction>
</comment>
<feature type="transmembrane region" description="Helical" evidence="26">
    <location>
        <begin position="116"/>
        <end position="139"/>
    </location>
</feature>
<feature type="transmembrane region" description="Helical" evidence="26">
    <location>
        <begin position="416"/>
        <end position="439"/>
    </location>
</feature>
<protein>
    <recommendedName>
        <fullName evidence="21">Lysosomal dipeptide transporter MFSD1</fullName>
    </recommendedName>
    <alternativeName>
        <fullName evidence="22">Major facilitator superfamily domain-containing protein 1</fullName>
    </alternativeName>
</protein>
<comment type="catalytic activity">
    <reaction evidence="14">
        <text>L-aspartyl-L-lysine(out) = L-aspartyl-L-lysine(in)</text>
        <dbReference type="Rhea" id="RHEA:79411"/>
        <dbReference type="ChEBI" id="CHEBI:229953"/>
    </reaction>
</comment>
<dbReference type="Pfam" id="PF07690">
    <property type="entry name" value="MFS_1"/>
    <property type="match status" value="1"/>
</dbReference>
<comment type="catalytic activity">
    <reaction evidence="16">
        <text>L-lysyl-L-lysine(out) = L-lysyl-L-lysine(in)</text>
        <dbReference type="Rhea" id="RHEA:79403"/>
        <dbReference type="ChEBI" id="CHEBI:229956"/>
    </reaction>
</comment>
<feature type="transmembrane region" description="Helical" evidence="26">
    <location>
        <begin position="212"/>
        <end position="234"/>
    </location>
</feature>
<evidence type="ECO:0000256" key="4">
    <source>
        <dbReference type="ARBA" id="ARBA00022692"/>
    </source>
</evidence>
<evidence type="ECO:0000256" key="18">
    <source>
        <dbReference type="ARBA" id="ARBA00044912"/>
    </source>
</evidence>
<dbReference type="Proteomes" id="UP001107558">
    <property type="component" value="Chromosome 2"/>
</dbReference>
<feature type="transmembrane region" description="Helical" evidence="26">
    <location>
        <begin position="330"/>
        <end position="352"/>
    </location>
</feature>
<proteinExistence type="inferred from homology"/>
<sequence>MPRSRNSEAQPILDHNNEEEINGEDNELGIEYSCCNPGRSYYRFIALIFMCLVGFASYFCYDNPGALQDNFKTDLDLTTTQFAMLYSIYSWPNVVLCFIGGFLIDRVFGIRLGTIIYMFILMIGQLIFAFGTTTNAFYIMLLGRFIFGIGAESLAVAQNNYAVLWFKGKELNMVFGLQLSFARFGSTVNFLVMEPVYKYVKQFYQGPYILGMVLFIAAGTCVMSFASALILGWMDKRAEKALRRVNASDGEIPRLSDVKTFKTSFWMVCLICICYYVAIFPFIALGKVFFERKFGFTPEEANAVNSVIYLIAAFASPICGYIVDKTGRNVMWVFFSTVVTIGAHAMLAFTFVNPYVGTITMGFAYSMLASSLWPLVALIIPEYQLGTAYGICQSVQNLGLAVVSMFGGVIVDRGGYLMLELFFIGWLSISLLACVIIWLQDFNNNGILNMSPSAREEAAKESLMPISINTNNDGRSADESDNDNGAGQARDVRNRYLQRIGVGDGGNSSDCEPLLQ</sequence>
<evidence type="ECO:0000256" key="23">
    <source>
        <dbReference type="ARBA" id="ARBA00045709"/>
    </source>
</evidence>
<evidence type="ECO:0000256" key="19">
    <source>
        <dbReference type="ARBA" id="ARBA00044919"/>
    </source>
</evidence>
<evidence type="ECO:0000256" key="9">
    <source>
        <dbReference type="ARBA" id="ARBA00044878"/>
    </source>
</evidence>
<comment type="catalytic activity">
    <reaction evidence="8">
        <text>L-lysyl-L-alanine(out) = L-lysyl-L-alanine(in)</text>
        <dbReference type="Rhea" id="RHEA:79399"/>
        <dbReference type="ChEBI" id="CHEBI:229954"/>
    </reaction>
</comment>
<evidence type="ECO:0000256" key="15">
    <source>
        <dbReference type="ARBA" id="ARBA00044899"/>
    </source>
</evidence>
<evidence type="ECO:0000256" key="25">
    <source>
        <dbReference type="SAM" id="MobiDB-lite"/>
    </source>
</evidence>
<dbReference type="PANTHER" id="PTHR23512">
    <property type="entry name" value="MAJOR FACILITATOR SUPERFAMILY DOMAIN-CONTAINING PROTEIN 1"/>
    <property type="match status" value="1"/>
</dbReference>
<evidence type="ECO:0000256" key="26">
    <source>
        <dbReference type="SAM" id="Phobius"/>
    </source>
</evidence>
<evidence type="ECO:0000256" key="11">
    <source>
        <dbReference type="ARBA" id="ARBA00044884"/>
    </source>
</evidence>
<accession>A0A9J6BZQ6</accession>
<feature type="domain" description="Major facilitator superfamily (MFS) profile" evidence="27">
    <location>
        <begin position="46"/>
        <end position="445"/>
    </location>
</feature>
<keyword evidence="4 26" id="KW-0812">Transmembrane</keyword>
<comment type="catalytic activity">
    <reaction evidence="10">
        <text>L-alpha-aminoacyl-L-arginine(out) = L-alpha-aminoacyl-L-arginine(in)</text>
        <dbReference type="Rhea" id="RHEA:79367"/>
        <dbReference type="ChEBI" id="CHEBI:229968"/>
    </reaction>
</comment>
<evidence type="ECO:0000256" key="2">
    <source>
        <dbReference type="ARBA" id="ARBA00008335"/>
    </source>
</evidence>
<evidence type="ECO:0000256" key="17">
    <source>
        <dbReference type="ARBA" id="ARBA00044903"/>
    </source>
</evidence>
<comment type="catalytic activity">
    <reaction evidence="9">
        <text>L-histidyl-glycine(out) = L-histidyl-glycine(in)</text>
        <dbReference type="Rhea" id="RHEA:79395"/>
        <dbReference type="ChEBI" id="CHEBI:229957"/>
    </reaction>
</comment>
<dbReference type="EMBL" id="JADBJN010000002">
    <property type="protein sequence ID" value="KAG5675226.1"/>
    <property type="molecule type" value="Genomic_DNA"/>
</dbReference>
<reference evidence="28" key="1">
    <citation type="submission" date="2021-03" db="EMBL/GenBank/DDBJ databases">
        <title>Chromosome level genome of the anhydrobiotic midge Polypedilum vanderplanki.</title>
        <authorList>
            <person name="Yoshida Y."/>
            <person name="Kikawada T."/>
            <person name="Gusev O."/>
        </authorList>
    </citation>
    <scope>NUCLEOTIDE SEQUENCE</scope>
    <source>
        <strain evidence="28">NIAS01</strain>
        <tissue evidence="28">Whole body or cell culture</tissue>
    </source>
</reference>
<dbReference type="Gene3D" id="1.20.1250.20">
    <property type="entry name" value="MFS general substrate transporter like domains"/>
    <property type="match status" value="2"/>
</dbReference>
<name>A0A9J6BZQ6_POLVA</name>
<comment type="catalytic activity">
    <reaction evidence="19">
        <text>L-alanyl-L-lysine(out) = L-alanyl-L-lysine(in)</text>
        <dbReference type="Rhea" id="RHEA:79415"/>
        <dbReference type="ChEBI" id="CHEBI:192470"/>
    </reaction>
</comment>
<feature type="transmembrane region" description="Helical" evidence="26">
    <location>
        <begin position="264"/>
        <end position="283"/>
    </location>
</feature>
<evidence type="ECO:0000313" key="29">
    <source>
        <dbReference type="Proteomes" id="UP001107558"/>
    </source>
</evidence>
<keyword evidence="3" id="KW-0813">Transport</keyword>
<dbReference type="PANTHER" id="PTHR23512:SF3">
    <property type="entry name" value="MAJOR FACILITATOR SUPERFAMILY DOMAIN-CONTAINING PROTEIN 1"/>
    <property type="match status" value="1"/>
</dbReference>
<feature type="region of interest" description="Disordered" evidence="25">
    <location>
        <begin position="470"/>
        <end position="489"/>
    </location>
</feature>
<comment type="catalytic activity">
    <reaction evidence="17">
        <text>L-arginyl-glycine(out) = L-arginyl-glycine(in)</text>
        <dbReference type="Rhea" id="RHEA:79391"/>
        <dbReference type="ChEBI" id="CHEBI:229955"/>
    </reaction>
</comment>
<evidence type="ECO:0000259" key="27">
    <source>
        <dbReference type="PROSITE" id="PS50850"/>
    </source>
</evidence>
<comment type="catalytic activity">
    <reaction evidence="13">
        <text>L-alpha-aminoacyl-L-lysine(out) = L-alpha-aminoacyl-L-lysine(in)</text>
        <dbReference type="Rhea" id="RHEA:79383"/>
        <dbReference type="ChEBI" id="CHEBI:229966"/>
    </reaction>
</comment>
<dbReference type="CDD" id="cd17340">
    <property type="entry name" value="MFS_MFSD1"/>
    <property type="match status" value="1"/>
</dbReference>
<evidence type="ECO:0000256" key="22">
    <source>
        <dbReference type="ARBA" id="ARBA00045018"/>
    </source>
</evidence>
<dbReference type="GO" id="GO:0022857">
    <property type="term" value="F:transmembrane transporter activity"/>
    <property type="evidence" value="ECO:0007669"/>
    <property type="project" value="InterPro"/>
</dbReference>
<comment type="catalytic activity">
    <reaction evidence="20">
        <text>L-lysyl-glycine(out) = L-lysyl-glycine(in)</text>
        <dbReference type="Rhea" id="RHEA:79407"/>
        <dbReference type="ChEBI" id="CHEBI:191202"/>
    </reaction>
</comment>
<gene>
    <name evidence="28" type="ORF">PVAND_005150</name>
</gene>
<evidence type="ECO:0000256" key="1">
    <source>
        <dbReference type="ARBA" id="ARBA00004155"/>
    </source>
</evidence>
<dbReference type="PROSITE" id="PS50850">
    <property type="entry name" value="MFS"/>
    <property type="match status" value="1"/>
</dbReference>
<dbReference type="InterPro" id="IPR036259">
    <property type="entry name" value="MFS_trans_sf"/>
</dbReference>
<feature type="transmembrane region" description="Helical" evidence="26">
    <location>
        <begin position="303"/>
        <end position="323"/>
    </location>
</feature>
<evidence type="ECO:0000256" key="5">
    <source>
        <dbReference type="ARBA" id="ARBA00022989"/>
    </source>
</evidence>
<dbReference type="InterPro" id="IPR020846">
    <property type="entry name" value="MFS_dom"/>
</dbReference>
<evidence type="ECO:0000256" key="13">
    <source>
        <dbReference type="ARBA" id="ARBA00044893"/>
    </source>
</evidence>
<evidence type="ECO:0000313" key="28">
    <source>
        <dbReference type="EMBL" id="KAG5675226.1"/>
    </source>
</evidence>
<dbReference type="SUPFAM" id="SSF103473">
    <property type="entry name" value="MFS general substrate transporter"/>
    <property type="match status" value="1"/>
</dbReference>
<comment type="similarity">
    <text evidence="2">Belongs to the major facilitator superfamily.</text>
</comment>
<keyword evidence="7" id="KW-0458">Lysosome</keyword>
<feature type="transmembrane region" description="Helical" evidence="26">
    <location>
        <begin position="145"/>
        <end position="166"/>
    </location>
</feature>
<evidence type="ECO:0000256" key="21">
    <source>
        <dbReference type="ARBA" id="ARBA00044985"/>
    </source>
</evidence>
<comment type="catalytic activity">
    <reaction evidence="18">
        <text>L-histidyl-L-alpha-amino acid(out) = L-histidyl-L-alpha-amino acid(in)</text>
        <dbReference type="Rhea" id="RHEA:79379"/>
        <dbReference type="ChEBI" id="CHEBI:229964"/>
    </reaction>
</comment>
<evidence type="ECO:0000256" key="3">
    <source>
        <dbReference type="ARBA" id="ARBA00022448"/>
    </source>
</evidence>
<dbReference type="GO" id="GO:0005765">
    <property type="term" value="C:lysosomal membrane"/>
    <property type="evidence" value="ECO:0007669"/>
    <property type="project" value="UniProtKB-SubCell"/>
</dbReference>
<feature type="transmembrane region" description="Helical" evidence="26">
    <location>
        <begin position="173"/>
        <end position="192"/>
    </location>
</feature>
<feature type="transmembrane region" description="Helical" evidence="26">
    <location>
        <begin position="387"/>
        <end position="410"/>
    </location>
</feature>
<comment type="catalytic activity">
    <reaction evidence="15">
        <text>L-arginyl-L-alpha-amino acid(out) = L-arginyl-L-alpha-amino acid(in)</text>
        <dbReference type="Rhea" id="RHEA:79371"/>
        <dbReference type="ChEBI" id="CHEBI:84315"/>
    </reaction>
</comment>
<dbReference type="AlphaFoldDB" id="A0A9J6BZQ6"/>
<organism evidence="28 29">
    <name type="scientific">Polypedilum vanderplanki</name>
    <name type="common">Sleeping chironomid midge</name>
    <dbReference type="NCBI Taxonomy" id="319348"/>
    <lineage>
        <taxon>Eukaryota</taxon>
        <taxon>Metazoa</taxon>
        <taxon>Ecdysozoa</taxon>
        <taxon>Arthropoda</taxon>
        <taxon>Hexapoda</taxon>
        <taxon>Insecta</taxon>
        <taxon>Pterygota</taxon>
        <taxon>Neoptera</taxon>
        <taxon>Endopterygota</taxon>
        <taxon>Diptera</taxon>
        <taxon>Nematocera</taxon>
        <taxon>Chironomoidea</taxon>
        <taxon>Chironomidae</taxon>
        <taxon>Chironominae</taxon>
        <taxon>Polypedilum</taxon>
        <taxon>Polypedilum</taxon>
    </lineage>
</organism>
<dbReference type="InterPro" id="IPR052187">
    <property type="entry name" value="MFSD1"/>
</dbReference>
<feature type="transmembrane region" description="Helical" evidence="26">
    <location>
        <begin position="358"/>
        <end position="380"/>
    </location>
</feature>
<keyword evidence="6 26" id="KW-0472">Membrane</keyword>
<evidence type="ECO:0000256" key="8">
    <source>
        <dbReference type="ARBA" id="ARBA00044876"/>
    </source>
</evidence>
<feature type="transmembrane region" description="Helical" evidence="26">
    <location>
        <begin position="81"/>
        <end position="104"/>
    </location>
</feature>
<comment type="subunit">
    <text evidence="24">Homodimer. Interacts with lysosomal protein GLMP (via lumenal domain); the interaction starts while both proteins are still in the endoplasmic reticulum and is required for stabilization of MFSD1 in lysosomes but has no direct effect on its targeting to lysosomes or transporter activity.</text>
</comment>
<keyword evidence="29" id="KW-1185">Reference proteome</keyword>
<dbReference type="OrthoDB" id="424834at2759"/>
<comment type="function">
    <text evidence="23">Lysosomal dipeptide uniporter that selectively exports lysine, arginine or histidine-containing dipeptides with a net positive charge from the lysosome lumen into the cytosol. Could play a role in a specific type of protein O-glycosylation indirectly regulating macrophages migration and tissue invasion. Also essential for liver homeostasis.</text>
</comment>
<comment type="catalytic activity">
    <reaction evidence="12">
        <text>L-lysyl-L-alpha-amino acid(out) = L-lysyl-L-alpha-amino acid(in)</text>
        <dbReference type="Rhea" id="RHEA:79387"/>
        <dbReference type="ChEBI" id="CHEBI:229965"/>
    </reaction>
</comment>
<evidence type="ECO:0000256" key="10">
    <source>
        <dbReference type="ARBA" id="ARBA00044881"/>
    </source>
</evidence>
<keyword evidence="5 26" id="KW-1133">Transmembrane helix</keyword>
<evidence type="ECO:0000256" key="12">
    <source>
        <dbReference type="ARBA" id="ARBA00044891"/>
    </source>
</evidence>
<comment type="caution">
    <text evidence="28">The sequence shown here is derived from an EMBL/GenBank/DDBJ whole genome shotgun (WGS) entry which is preliminary data.</text>
</comment>
<evidence type="ECO:0000256" key="6">
    <source>
        <dbReference type="ARBA" id="ARBA00023136"/>
    </source>
</evidence>
<evidence type="ECO:0000256" key="24">
    <source>
        <dbReference type="ARBA" id="ARBA00046376"/>
    </source>
</evidence>
<evidence type="ECO:0000256" key="14">
    <source>
        <dbReference type="ARBA" id="ARBA00044898"/>
    </source>
</evidence>
<evidence type="ECO:0000256" key="20">
    <source>
        <dbReference type="ARBA" id="ARBA00044924"/>
    </source>
</evidence>
<dbReference type="InterPro" id="IPR011701">
    <property type="entry name" value="MFS"/>
</dbReference>
<evidence type="ECO:0000256" key="7">
    <source>
        <dbReference type="ARBA" id="ARBA00023228"/>
    </source>
</evidence>
<feature type="transmembrane region" description="Helical" evidence="26">
    <location>
        <begin position="41"/>
        <end position="61"/>
    </location>
</feature>